<evidence type="ECO:0000313" key="2">
    <source>
        <dbReference type="Proteomes" id="UP000285405"/>
    </source>
</evidence>
<comment type="caution">
    <text evidence="1">The sequence shown here is derived from an EMBL/GenBank/DDBJ whole genome shotgun (WGS) entry which is preliminary data.</text>
</comment>
<dbReference type="EMBL" id="MCBR01014599">
    <property type="protein sequence ID" value="RKF62641.1"/>
    <property type="molecule type" value="Genomic_DNA"/>
</dbReference>
<protein>
    <submittedName>
        <fullName evidence="1">Uncharacterized protein</fullName>
    </submittedName>
</protein>
<name>A0A420HYY8_9PEZI</name>
<proteinExistence type="predicted"/>
<dbReference type="AlphaFoldDB" id="A0A420HYY8"/>
<evidence type="ECO:0000313" key="1">
    <source>
        <dbReference type="EMBL" id="RKF62641.1"/>
    </source>
</evidence>
<gene>
    <name evidence="1" type="ORF">GcC1_145003</name>
</gene>
<reference evidence="1 2" key="1">
    <citation type="journal article" date="2018" name="BMC Genomics">
        <title>Comparative genome analyses reveal sequence features reflecting distinct modes of host-adaptation between dicot and monocot powdery mildew.</title>
        <authorList>
            <person name="Wu Y."/>
            <person name="Ma X."/>
            <person name="Pan Z."/>
            <person name="Kale S.D."/>
            <person name="Song Y."/>
            <person name="King H."/>
            <person name="Zhang Q."/>
            <person name="Presley C."/>
            <person name="Deng X."/>
            <person name="Wei C.I."/>
            <person name="Xiao S."/>
        </authorList>
    </citation>
    <scope>NUCLEOTIDE SEQUENCE [LARGE SCALE GENOMIC DNA]</scope>
    <source>
        <strain evidence="1">UCSC1</strain>
    </source>
</reference>
<dbReference type="Proteomes" id="UP000285405">
    <property type="component" value="Unassembled WGS sequence"/>
</dbReference>
<organism evidence="1 2">
    <name type="scientific">Golovinomyces cichoracearum</name>
    <dbReference type="NCBI Taxonomy" id="62708"/>
    <lineage>
        <taxon>Eukaryota</taxon>
        <taxon>Fungi</taxon>
        <taxon>Dikarya</taxon>
        <taxon>Ascomycota</taxon>
        <taxon>Pezizomycotina</taxon>
        <taxon>Leotiomycetes</taxon>
        <taxon>Erysiphales</taxon>
        <taxon>Erysiphaceae</taxon>
        <taxon>Golovinomyces</taxon>
    </lineage>
</organism>
<accession>A0A420HYY8</accession>
<sequence>MDFWCSGQERDNVVTQNDARSHISPGDVFGFDEVCWR</sequence>